<name>X1VH03_9ZZZZ</name>
<protein>
    <recommendedName>
        <fullName evidence="1">Ribbon-helix-helix protein CopG domain-containing protein</fullName>
    </recommendedName>
</protein>
<dbReference type="Pfam" id="PF01402">
    <property type="entry name" value="RHH_1"/>
    <property type="match status" value="1"/>
</dbReference>
<dbReference type="InterPro" id="IPR010985">
    <property type="entry name" value="Ribbon_hlx_hlx"/>
</dbReference>
<accession>X1VH03</accession>
<dbReference type="GO" id="GO:0006355">
    <property type="term" value="P:regulation of DNA-templated transcription"/>
    <property type="evidence" value="ECO:0007669"/>
    <property type="project" value="InterPro"/>
</dbReference>
<dbReference type="Gene3D" id="1.10.1220.10">
    <property type="entry name" value="Met repressor-like"/>
    <property type="match status" value="1"/>
</dbReference>
<organism evidence="2">
    <name type="scientific">marine sediment metagenome</name>
    <dbReference type="NCBI Taxonomy" id="412755"/>
    <lineage>
        <taxon>unclassified sequences</taxon>
        <taxon>metagenomes</taxon>
        <taxon>ecological metagenomes</taxon>
    </lineage>
</organism>
<dbReference type="EMBL" id="BARW01027852">
    <property type="protein sequence ID" value="GAJ06515.1"/>
    <property type="molecule type" value="Genomic_DNA"/>
</dbReference>
<evidence type="ECO:0000313" key="2">
    <source>
        <dbReference type="EMBL" id="GAJ06515.1"/>
    </source>
</evidence>
<dbReference type="InterPro" id="IPR013321">
    <property type="entry name" value="Arc_rbn_hlx_hlx"/>
</dbReference>
<dbReference type="InterPro" id="IPR002145">
    <property type="entry name" value="CopG"/>
</dbReference>
<evidence type="ECO:0000259" key="1">
    <source>
        <dbReference type="Pfam" id="PF01402"/>
    </source>
</evidence>
<reference evidence="2" key="1">
    <citation type="journal article" date="2014" name="Front. Microbiol.">
        <title>High frequency of phylogenetically diverse reductive dehalogenase-homologous genes in deep subseafloor sedimentary metagenomes.</title>
        <authorList>
            <person name="Kawai M."/>
            <person name="Futagami T."/>
            <person name="Toyoda A."/>
            <person name="Takaki Y."/>
            <person name="Nishi S."/>
            <person name="Hori S."/>
            <person name="Arai W."/>
            <person name="Tsubouchi T."/>
            <person name="Morono Y."/>
            <person name="Uchiyama I."/>
            <person name="Ito T."/>
            <person name="Fujiyama A."/>
            <person name="Inagaki F."/>
            <person name="Takami H."/>
        </authorList>
    </citation>
    <scope>NUCLEOTIDE SEQUENCE</scope>
    <source>
        <strain evidence="2">Expedition CK06-06</strain>
    </source>
</reference>
<dbReference type="SUPFAM" id="SSF47598">
    <property type="entry name" value="Ribbon-helix-helix"/>
    <property type="match status" value="1"/>
</dbReference>
<proteinExistence type="predicted"/>
<sequence length="68" mass="8119">MLTIEKIKEYKADRRLNSYINFTINKKEKEKLKDLAKKKGISMSELLRMLISECMKEEIIKQKRNGDI</sequence>
<feature type="domain" description="Ribbon-helix-helix protein CopG" evidence="1">
    <location>
        <begin position="20"/>
        <end position="53"/>
    </location>
</feature>
<dbReference type="AlphaFoldDB" id="X1VH03"/>
<comment type="caution">
    <text evidence="2">The sequence shown here is derived from an EMBL/GenBank/DDBJ whole genome shotgun (WGS) entry which is preliminary data.</text>
</comment>
<gene>
    <name evidence="2" type="ORF">S12H4_45103</name>
</gene>